<dbReference type="OrthoDB" id="9770036at2"/>
<feature type="transmembrane region" description="Helical" evidence="7">
    <location>
        <begin position="379"/>
        <end position="400"/>
    </location>
</feature>
<dbReference type="InterPro" id="IPR051447">
    <property type="entry name" value="Lipoprotein-release_system"/>
</dbReference>
<accession>Q82SR7</accession>
<dbReference type="Pfam" id="PF02687">
    <property type="entry name" value="FtsX"/>
    <property type="match status" value="1"/>
</dbReference>
<evidence type="ECO:0000313" key="10">
    <source>
        <dbReference type="EMBL" id="CAD86152.1"/>
    </source>
</evidence>
<name>Q82SR7_NITEU</name>
<keyword evidence="4 7" id="KW-0812">Transmembrane</keyword>
<feature type="domain" description="MacB-like periplasmic core" evidence="9">
    <location>
        <begin position="23"/>
        <end position="249"/>
    </location>
</feature>
<dbReference type="eggNOG" id="COG4591">
    <property type="taxonomic scope" value="Bacteria"/>
</dbReference>
<evidence type="ECO:0000259" key="9">
    <source>
        <dbReference type="Pfam" id="PF12704"/>
    </source>
</evidence>
<comment type="subcellular location">
    <subcellularLocation>
        <location evidence="1">Cell membrane</location>
        <topology evidence="1">Multi-pass membrane protein</topology>
    </subcellularLocation>
</comment>
<dbReference type="PANTHER" id="PTHR30489">
    <property type="entry name" value="LIPOPROTEIN-RELEASING SYSTEM TRANSMEMBRANE PROTEIN LOLE"/>
    <property type="match status" value="1"/>
</dbReference>
<dbReference type="STRING" id="228410.NE2240"/>
<evidence type="ECO:0000256" key="7">
    <source>
        <dbReference type="SAM" id="Phobius"/>
    </source>
</evidence>
<keyword evidence="5 7" id="KW-1133">Transmembrane helix</keyword>
<evidence type="ECO:0000256" key="3">
    <source>
        <dbReference type="ARBA" id="ARBA00022475"/>
    </source>
</evidence>
<evidence type="ECO:0000256" key="6">
    <source>
        <dbReference type="ARBA" id="ARBA00023136"/>
    </source>
</evidence>
<dbReference type="PhylomeDB" id="Q82SR7"/>
<keyword evidence="3" id="KW-1003">Cell membrane</keyword>
<evidence type="ECO:0000259" key="8">
    <source>
        <dbReference type="Pfam" id="PF02687"/>
    </source>
</evidence>
<dbReference type="HOGENOM" id="CLU_000604_8_6_4"/>
<evidence type="ECO:0000313" key="11">
    <source>
        <dbReference type="Proteomes" id="UP000001416"/>
    </source>
</evidence>
<keyword evidence="11" id="KW-1185">Reference proteome</keyword>
<keyword evidence="6 7" id="KW-0472">Membrane</keyword>
<feature type="transmembrane region" description="Helical" evidence="7">
    <location>
        <begin position="326"/>
        <end position="359"/>
    </location>
</feature>
<sequence length="415" mass="45463">MWKIISFNCYLIWRNMLRQKRRSTISIGSITLGMVALILASGFIEWIYQDMRESTIHSQLGHLQIIKPGYFEAGKADPYRFLFSDDLEQDLLENPTLQNSNHLIKTIVPRLSFSGLISHGDATLSFIGEGVDPQEQVYFGNALKISTGSNLSADHPDHLIMGEGLARNLGVTVGDQVVLLVNTATGGINAVEMTIDGLFSTVTKSYDDNALRLPISTAQQLLRTQGAHSWVVLLNDTHQTDAALAALRNTLSQDRFEIVPWYQLADFYNKTTVLFTKQVQAIKLIIALIILLGISNTMTMNVVERTGEIGTAMALGVKKFDILRQFLCEGALIGGIGGALGILIGWLLAAIISSIGIPMPPPPGMARGYTGEILLTSNMVLEALALAILTTLIASVYPAWKASRMQIVDALRHNR</sequence>
<dbReference type="GO" id="GO:0044874">
    <property type="term" value="P:lipoprotein localization to outer membrane"/>
    <property type="evidence" value="ECO:0007669"/>
    <property type="project" value="TreeGrafter"/>
</dbReference>
<dbReference type="GO" id="GO:0098797">
    <property type="term" value="C:plasma membrane protein complex"/>
    <property type="evidence" value="ECO:0007669"/>
    <property type="project" value="TreeGrafter"/>
</dbReference>
<dbReference type="EMBL" id="AL954747">
    <property type="protein sequence ID" value="CAD86152.1"/>
    <property type="molecule type" value="Genomic_DNA"/>
</dbReference>
<evidence type="ECO:0000256" key="4">
    <source>
        <dbReference type="ARBA" id="ARBA00022692"/>
    </source>
</evidence>
<comment type="similarity">
    <text evidence="2">Belongs to the ABC-4 integral membrane protein family. LolC/E subfamily.</text>
</comment>
<evidence type="ECO:0000256" key="1">
    <source>
        <dbReference type="ARBA" id="ARBA00004651"/>
    </source>
</evidence>
<dbReference type="Pfam" id="PF12704">
    <property type="entry name" value="MacB_PCD"/>
    <property type="match status" value="1"/>
</dbReference>
<feature type="domain" description="ABC3 transporter permease C-terminal" evidence="8">
    <location>
        <begin position="284"/>
        <end position="407"/>
    </location>
</feature>
<protein>
    <submittedName>
        <fullName evidence="10">DUF214</fullName>
    </submittedName>
</protein>
<dbReference type="InterPro" id="IPR025857">
    <property type="entry name" value="MacB_PCD"/>
</dbReference>
<reference evidence="10 11" key="1">
    <citation type="journal article" date="2003" name="J. Bacteriol.">
        <title>Complete genome sequence of the ammonia-oxidizing bacterium and obligate chemolithoautotroph Nitrosomonas europaea.</title>
        <authorList>
            <person name="Chain P."/>
            <person name="Lamerdin J."/>
            <person name="Larimer F."/>
            <person name="Regala W."/>
            <person name="Land M."/>
            <person name="Hauser L."/>
            <person name="Hooper A."/>
            <person name="Klotz M."/>
            <person name="Norton J."/>
            <person name="Sayavedra-Soto L."/>
            <person name="Arciero D."/>
            <person name="Hommes N."/>
            <person name="Whittaker M."/>
            <person name="Arp D."/>
        </authorList>
    </citation>
    <scope>NUCLEOTIDE SEQUENCE [LARGE SCALE GENOMIC DNA]</scope>
    <source>
        <strain evidence="11">ATCC 19718 / CIP 103999 / KCTC 2705 / NBRC 14298</strain>
    </source>
</reference>
<feature type="transmembrane region" description="Helical" evidence="7">
    <location>
        <begin position="284"/>
        <end position="303"/>
    </location>
</feature>
<gene>
    <name evidence="10" type="ordered locus">NE2240</name>
</gene>
<evidence type="ECO:0000256" key="2">
    <source>
        <dbReference type="ARBA" id="ARBA00005236"/>
    </source>
</evidence>
<evidence type="ECO:0000256" key="5">
    <source>
        <dbReference type="ARBA" id="ARBA00022989"/>
    </source>
</evidence>
<dbReference type="InterPro" id="IPR003838">
    <property type="entry name" value="ABC3_permease_C"/>
</dbReference>
<feature type="transmembrane region" description="Helical" evidence="7">
    <location>
        <begin position="24"/>
        <end position="48"/>
    </location>
</feature>
<dbReference type="Proteomes" id="UP000001416">
    <property type="component" value="Chromosome"/>
</dbReference>
<proteinExistence type="inferred from homology"/>
<dbReference type="KEGG" id="neu:NE2240"/>
<organism evidence="10 11">
    <name type="scientific">Nitrosomonas europaea (strain ATCC 19718 / CIP 103999 / KCTC 2705 / NBRC 14298)</name>
    <dbReference type="NCBI Taxonomy" id="228410"/>
    <lineage>
        <taxon>Bacteria</taxon>
        <taxon>Pseudomonadati</taxon>
        <taxon>Pseudomonadota</taxon>
        <taxon>Betaproteobacteria</taxon>
        <taxon>Nitrosomonadales</taxon>
        <taxon>Nitrosomonadaceae</taxon>
        <taxon>Nitrosomonas</taxon>
    </lineage>
</organism>
<dbReference type="PANTHER" id="PTHR30489:SF0">
    <property type="entry name" value="LIPOPROTEIN-RELEASING SYSTEM TRANSMEMBRANE PROTEIN LOLE"/>
    <property type="match status" value="1"/>
</dbReference>
<dbReference type="AlphaFoldDB" id="Q82SR7"/>